<dbReference type="PANTHER" id="PTHR32322">
    <property type="entry name" value="INNER MEMBRANE TRANSPORTER"/>
    <property type="match status" value="1"/>
</dbReference>
<feature type="transmembrane region" description="Helical" evidence="6">
    <location>
        <begin position="103"/>
        <end position="122"/>
    </location>
</feature>
<evidence type="ECO:0000313" key="8">
    <source>
        <dbReference type="EMBL" id="MBA9002408.1"/>
    </source>
</evidence>
<evidence type="ECO:0000256" key="6">
    <source>
        <dbReference type="SAM" id="Phobius"/>
    </source>
</evidence>
<feature type="transmembrane region" description="Helical" evidence="6">
    <location>
        <begin position="77"/>
        <end position="97"/>
    </location>
</feature>
<evidence type="ECO:0000256" key="4">
    <source>
        <dbReference type="ARBA" id="ARBA00022989"/>
    </source>
</evidence>
<keyword evidence="9" id="KW-1185">Reference proteome</keyword>
<dbReference type="GO" id="GO:0016020">
    <property type="term" value="C:membrane"/>
    <property type="evidence" value="ECO:0007669"/>
    <property type="project" value="UniProtKB-SubCell"/>
</dbReference>
<feature type="domain" description="EamA" evidence="7">
    <location>
        <begin position="161"/>
        <end position="297"/>
    </location>
</feature>
<dbReference type="PANTHER" id="PTHR32322:SF2">
    <property type="entry name" value="EAMA DOMAIN-CONTAINING PROTEIN"/>
    <property type="match status" value="1"/>
</dbReference>
<dbReference type="InterPro" id="IPR000620">
    <property type="entry name" value="EamA_dom"/>
</dbReference>
<proteinExistence type="inferred from homology"/>
<feature type="transmembrane region" description="Helical" evidence="6">
    <location>
        <begin position="192"/>
        <end position="212"/>
    </location>
</feature>
<evidence type="ECO:0000256" key="2">
    <source>
        <dbReference type="ARBA" id="ARBA00007362"/>
    </source>
</evidence>
<feature type="transmembrane region" description="Helical" evidence="6">
    <location>
        <begin position="258"/>
        <end position="274"/>
    </location>
</feature>
<feature type="transmembrane region" description="Helical" evidence="6">
    <location>
        <begin position="45"/>
        <end position="65"/>
    </location>
</feature>
<keyword evidence="4 6" id="KW-1133">Transmembrane helix</keyword>
<keyword evidence="3 6" id="KW-0812">Transmembrane</keyword>
<dbReference type="Proteomes" id="UP000539313">
    <property type="component" value="Unassembled WGS sequence"/>
</dbReference>
<reference evidence="8 9" key="1">
    <citation type="submission" date="2020-08" db="EMBL/GenBank/DDBJ databases">
        <title>Sequencing the genomes of 1000 actinobacteria strains.</title>
        <authorList>
            <person name="Klenk H.-P."/>
        </authorList>
    </citation>
    <scope>NUCLEOTIDE SEQUENCE [LARGE SCALE GENOMIC DNA]</scope>
    <source>
        <strain evidence="8 9">DSM 45823</strain>
    </source>
</reference>
<name>A0A7W3MV08_9ACTN</name>
<evidence type="ECO:0000256" key="1">
    <source>
        <dbReference type="ARBA" id="ARBA00004141"/>
    </source>
</evidence>
<feature type="transmembrane region" description="Helical" evidence="6">
    <location>
        <begin position="134"/>
        <end position="154"/>
    </location>
</feature>
<feature type="transmembrane region" description="Helical" evidence="6">
    <location>
        <begin position="160"/>
        <end position="180"/>
    </location>
</feature>
<dbReference type="SUPFAM" id="SSF103481">
    <property type="entry name" value="Multidrug resistance efflux transporter EmrE"/>
    <property type="match status" value="2"/>
</dbReference>
<feature type="transmembrane region" description="Helical" evidence="6">
    <location>
        <begin position="16"/>
        <end position="39"/>
    </location>
</feature>
<dbReference type="RefSeq" id="WP_246441998.1">
    <property type="nucleotide sequence ID" value="NZ_JACJII010000001.1"/>
</dbReference>
<feature type="domain" description="EamA" evidence="7">
    <location>
        <begin position="20"/>
        <end position="150"/>
    </location>
</feature>
<comment type="caution">
    <text evidence="8">The sequence shown here is derived from an EMBL/GenBank/DDBJ whole genome shotgun (WGS) entry which is preliminary data.</text>
</comment>
<organism evidence="8 9">
    <name type="scientific">Thermomonospora cellulosilytica</name>
    <dbReference type="NCBI Taxonomy" id="1411118"/>
    <lineage>
        <taxon>Bacteria</taxon>
        <taxon>Bacillati</taxon>
        <taxon>Actinomycetota</taxon>
        <taxon>Actinomycetes</taxon>
        <taxon>Streptosporangiales</taxon>
        <taxon>Thermomonosporaceae</taxon>
        <taxon>Thermomonospora</taxon>
    </lineage>
</organism>
<dbReference type="InterPro" id="IPR050638">
    <property type="entry name" value="AA-Vitamin_Transporters"/>
</dbReference>
<evidence type="ECO:0000256" key="3">
    <source>
        <dbReference type="ARBA" id="ARBA00022692"/>
    </source>
</evidence>
<feature type="transmembrane region" description="Helical" evidence="6">
    <location>
        <begin position="280"/>
        <end position="299"/>
    </location>
</feature>
<accession>A0A7W3MV08</accession>
<sequence length="326" mass="33263">MTTDAHDTRSPGMTPLAWAALLVVYVVWGSTYLGIGIVIESMPPLLHGGIRFLAAAALLAAFLAVRHGPGVLRVPPRRLGSAALVGLLLLTGGNGMVAVAEQYVSTGLAALLIAAVPLWLVVLRTAGGDRPPAATLLGVAVGFAGVALLSVLPGGSSGSAFGAVVLLLAALSWSVGSFLAGRLPMPASTFTASVYEMAAGGAALLALGLARGETLDLGAVTARSWLALAYLVVFGSLLAFTSYAWLLGNAPLSIVGTYAYVNPVVAVLLGALFLGEIVTWPILLGGAIIVLGVAVVVWGDNRRPRPPRTNPTILTDPSIARLQARP</sequence>
<comment type="subcellular location">
    <subcellularLocation>
        <location evidence="1">Membrane</location>
        <topology evidence="1">Multi-pass membrane protein</topology>
    </subcellularLocation>
</comment>
<gene>
    <name evidence="8" type="ORF">HNR21_001290</name>
</gene>
<feature type="transmembrane region" description="Helical" evidence="6">
    <location>
        <begin position="224"/>
        <end position="246"/>
    </location>
</feature>
<evidence type="ECO:0000313" key="9">
    <source>
        <dbReference type="Proteomes" id="UP000539313"/>
    </source>
</evidence>
<evidence type="ECO:0000256" key="5">
    <source>
        <dbReference type="ARBA" id="ARBA00023136"/>
    </source>
</evidence>
<keyword evidence="5 6" id="KW-0472">Membrane</keyword>
<dbReference type="EMBL" id="JACJII010000001">
    <property type="protein sequence ID" value="MBA9002408.1"/>
    <property type="molecule type" value="Genomic_DNA"/>
</dbReference>
<evidence type="ECO:0000259" key="7">
    <source>
        <dbReference type="Pfam" id="PF00892"/>
    </source>
</evidence>
<dbReference type="AlphaFoldDB" id="A0A7W3MV08"/>
<dbReference type="InterPro" id="IPR037185">
    <property type="entry name" value="EmrE-like"/>
</dbReference>
<protein>
    <submittedName>
        <fullName evidence="8">Drug/metabolite transporter (DMT)-like permease</fullName>
    </submittedName>
</protein>
<dbReference type="Pfam" id="PF00892">
    <property type="entry name" value="EamA"/>
    <property type="match status" value="2"/>
</dbReference>
<comment type="similarity">
    <text evidence="2">Belongs to the EamA transporter family.</text>
</comment>